<comment type="caution">
    <text evidence="3">The sequence shown here is derived from an EMBL/GenBank/DDBJ whole genome shotgun (WGS) entry which is preliminary data.</text>
</comment>
<dbReference type="OrthoDB" id="445675at2759"/>
<feature type="chain" id="PRO_5013136220" evidence="2">
    <location>
        <begin position="23"/>
        <end position="832"/>
    </location>
</feature>
<gene>
    <name evidence="3" type="ORF">AK812_SmicGene28942</name>
</gene>
<accession>A0A1Q9D323</accession>
<dbReference type="PANTHER" id="PTHR34730">
    <property type="entry name" value="UNNAMED PRODUCT"/>
    <property type="match status" value="1"/>
</dbReference>
<sequence>MIAGPAVGRMCWQWCPSRMVMAMLVTVLKKTRMARLIVSTAISTEELCRPCVDCGLYTGCYCDGNDWGDCFAADRLPRERWANNQRTPLCTACDRRFGMCHFCRGQLWACPPAHRDPARYAPDARAVPSRNYDQPIFYLAEEGAQPFQGRTTAAPRYVDLTAEDDPRGYDDMLFWEATERAGGLAAPKFGPSRHPKAKPPPTPAQIAAYNSNNVVARRAGYSAGSGRPKAKPAPDAAFRAAERDLVRLLGAAPLDDDPIEEASPPGRDPIEADLVQFVLPQVDDQREAIFFTLLQANQLPGEAKLRRAISSIYSSSLNSGDGANNLLTKALGADANLSAESLLMLPISKVLLIDKLAQINITVKNELSFGMELEELDLQLQSLGERLKLGILPGRGPVGGTELQEEFAVALKMFLGSATAFEYMGTSPARWGLPLLMAATILMPHAGNWFVSSNSGIGAGVVVVTSVSVTANGRPVVDLPPTFQFSLIGSIKDMWQGRSASAVQRLVCWFTPPSRLSVAKRQGLLNFLDAFGKWSLVDTFFMVLCMVAFNFDLRDNDKRRLCYVLCSSPLDVHGPTISIGVSLLLVLCGTFLETFNFNFLGMAGYALGEEANSSMARHRPFSVFSLGAGILILAGVYFLFTTIVVVAYHVQPAQTSLRADGTAWSGLDVFCVTILAGILELREFAHFIVGDKCAERSAQFQLGTTRLQVDWLIATLSKRGIKDAINQAVAKTTLADKLPGGVTCFDVESTLRVGFLVLALAAVVISTITGHIMMAKCSKALCAPPADADVREDAAHKNELALQTIFEVGREAFEVAAELSQLLLLKGAKAKG</sequence>
<feature type="transmembrane region" description="Helical" evidence="1">
    <location>
        <begin position="572"/>
        <end position="592"/>
    </location>
</feature>
<dbReference type="Proteomes" id="UP000186817">
    <property type="component" value="Unassembled WGS sequence"/>
</dbReference>
<keyword evidence="2" id="KW-0732">Signal</keyword>
<protein>
    <submittedName>
        <fullName evidence="3">Uncharacterized protein</fullName>
    </submittedName>
</protein>
<evidence type="ECO:0000256" key="2">
    <source>
        <dbReference type="SAM" id="SignalP"/>
    </source>
</evidence>
<keyword evidence="1" id="KW-1133">Transmembrane helix</keyword>
<evidence type="ECO:0000256" key="1">
    <source>
        <dbReference type="SAM" id="Phobius"/>
    </source>
</evidence>
<keyword evidence="4" id="KW-1185">Reference proteome</keyword>
<dbReference type="AlphaFoldDB" id="A0A1Q9D323"/>
<proteinExistence type="predicted"/>
<dbReference type="PANTHER" id="PTHR34730:SF1">
    <property type="entry name" value="PARAQUAT-INDUCIBLE PROTEIN A"/>
    <property type="match status" value="1"/>
</dbReference>
<feature type="transmembrane region" description="Helical" evidence="1">
    <location>
        <begin position="531"/>
        <end position="551"/>
    </location>
</feature>
<keyword evidence="1" id="KW-0472">Membrane</keyword>
<evidence type="ECO:0000313" key="4">
    <source>
        <dbReference type="Proteomes" id="UP000186817"/>
    </source>
</evidence>
<evidence type="ECO:0000313" key="3">
    <source>
        <dbReference type="EMBL" id="OLP89578.1"/>
    </source>
</evidence>
<feature type="transmembrane region" description="Helical" evidence="1">
    <location>
        <begin position="753"/>
        <end position="774"/>
    </location>
</feature>
<name>A0A1Q9D323_SYMMI</name>
<feature type="transmembrane region" description="Helical" evidence="1">
    <location>
        <begin position="623"/>
        <end position="648"/>
    </location>
</feature>
<organism evidence="3 4">
    <name type="scientific">Symbiodinium microadriaticum</name>
    <name type="common">Dinoflagellate</name>
    <name type="synonym">Zooxanthella microadriatica</name>
    <dbReference type="NCBI Taxonomy" id="2951"/>
    <lineage>
        <taxon>Eukaryota</taxon>
        <taxon>Sar</taxon>
        <taxon>Alveolata</taxon>
        <taxon>Dinophyceae</taxon>
        <taxon>Suessiales</taxon>
        <taxon>Symbiodiniaceae</taxon>
        <taxon>Symbiodinium</taxon>
    </lineage>
</organism>
<feature type="signal peptide" evidence="2">
    <location>
        <begin position="1"/>
        <end position="22"/>
    </location>
</feature>
<reference evidence="3 4" key="1">
    <citation type="submission" date="2016-02" db="EMBL/GenBank/DDBJ databases">
        <title>Genome analysis of coral dinoflagellate symbionts highlights evolutionary adaptations to a symbiotic lifestyle.</title>
        <authorList>
            <person name="Aranda M."/>
            <person name="Li Y."/>
            <person name="Liew Y.J."/>
            <person name="Baumgarten S."/>
            <person name="Simakov O."/>
            <person name="Wilson M."/>
            <person name="Piel J."/>
            <person name="Ashoor H."/>
            <person name="Bougouffa S."/>
            <person name="Bajic V.B."/>
            <person name="Ryu T."/>
            <person name="Ravasi T."/>
            <person name="Bayer T."/>
            <person name="Micklem G."/>
            <person name="Kim H."/>
            <person name="Bhak J."/>
            <person name="Lajeunesse T.C."/>
            <person name="Voolstra C.R."/>
        </authorList>
    </citation>
    <scope>NUCLEOTIDE SEQUENCE [LARGE SCALE GENOMIC DNA]</scope>
    <source>
        <strain evidence="3 4">CCMP2467</strain>
    </source>
</reference>
<dbReference type="EMBL" id="LSRX01000753">
    <property type="protein sequence ID" value="OLP89578.1"/>
    <property type="molecule type" value="Genomic_DNA"/>
</dbReference>
<keyword evidence="1" id="KW-0812">Transmembrane</keyword>